<dbReference type="PANTHER" id="PTHR23429">
    <property type="entry name" value="GLUCOSE-6-PHOSPHATE 1-DEHYDROGENASE G6PD"/>
    <property type="match status" value="1"/>
</dbReference>
<dbReference type="GO" id="GO:0006098">
    <property type="term" value="P:pentose-phosphate shunt"/>
    <property type="evidence" value="ECO:0007669"/>
    <property type="project" value="UniProtKB-ARBA"/>
</dbReference>
<keyword evidence="10" id="KW-1185">Reference proteome</keyword>
<evidence type="ECO:0000259" key="8">
    <source>
        <dbReference type="Pfam" id="PF02781"/>
    </source>
</evidence>
<keyword evidence="5" id="KW-0119">Carbohydrate metabolism</keyword>
<feature type="domain" description="NADH:flavin oxidoreductase/NADH oxidase N-terminal" evidence="7">
    <location>
        <begin position="1064"/>
        <end position="1110"/>
    </location>
</feature>
<dbReference type="InterPro" id="IPR013785">
    <property type="entry name" value="Aldolase_TIM"/>
</dbReference>
<evidence type="ECO:0000259" key="6">
    <source>
        <dbReference type="Pfam" id="PF00479"/>
    </source>
</evidence>
<dbReference type="GO" id="GO:0010181">
    <property type="term" value="F:FMN binding"/>
    <property type="evidence" value="ECO:0007669"/>
    <property type="project" value="InterPro"/>
</dbReference>
<feature type="domain" description="Glucose-6-phosphate dehydrogenase C-terminal" evidence="8">
    <location>
        <begin position="606"/>
        <end position="822"/>
    </location>
</feature>
<dbReference type="PANTHER" id="PTHR23429:SF4">
    <property type="entry name" value="INACTIVE GLUCOSE-6-PHOSPHATE 1-DEHYDROGENASE 4, CHLOROPLASTIC"/>
    <property type="match status" value="1"/>
</dbReference>
<dbReference type="InterPro" id="IPR001282">
    <property type="entry name" value="G6P_DH"/>
</dbReference>
<dbReference type="GO" id="GO:0006006">
    <property type="term" value="P:glucose metabolic process"/>
    <property type="evidence" value="ECO:0007669"/>
    <property type="project" value="UniProtKB-KW"/>
</dbReference>
<feature type="domain" description="Glucose-6-phosphate dehydrogenase NAD-binding" evidence="6">
    <location>
        <begin position="319"/>
        <end position="497"/>
    </location>
</feature>
<dbReference type="SUPFAM" id="SSF51395">
    <property type="entry name" value="FMN-linked oxidoreductases"/>
    <property type="match status" value="1"/>
</dbReference>
<evidence type="ECO:0000313" key="10">
    <source>
        <dbReference type="Proteomes" id="UP000836841"/>
    </source>
</evidence>
<dbReference type="AlphaFoldDB" id="A0AAU9RHT7"/>
<dbReference type="GO" id="GO:0004345">
    <property type="term" value="F:glucose-6-phosphate dehydrogenase activity"/>
    <property type="evidence" value="ECO:0007669"/>
    <property type="project" value="InterPro"/>
</dbReference>
<evidence type="ECO:0000256" key="3">
    <source>
        <dbReference type="ARBA" id="ARBA00022526"/>
    </source>
</evidence>
<comment type="similarity">
    <text evidence="2">Belongs to the glucose-6-phosphate dehydrogenase family.</text>
</comment>
<dbReference type="InterPro" id="IPR036291">
    <property type="entry name" value="NAD(P)-bd_dom_sf"/>
</dbReference>
<dbReference type="Pfam" id="PF00724">
    <property type="entry name" value="Oxidored_FMN"/>
    <property type="match status" value="2"/>
</dbReference>
<dbReference type="CDD" id="cd02933">
    <property type="entry name" value="OYE_like_FMN"/>
    <property type="match status" value="1"/>
</dbReference>
<evidence type="ECO:0000256" key="1">
    <source>
        <dbReference type="ARBA" id="ARBA00005979"/>
    </source>
</evidence>
<dbReference type="PRINTS" id="PR00079">
    <property type="entry name" value="G6PDHDRGNASE"/>
</dbReference>
<keyword evidence="3" id="KW-0313">Glucose metabolism</keyword>
<dbReference type="InterPro" id="IPR022674">
    <property type="entry name" value="G6P_DH_NAD-bd"/>
</dbReference>
<dbReference type="SUPFAM" id="SSF55347">
    <property type="entry name" value="Glyceraldehyde-3-phosphate dehydrogenase-like, C-terminal domain"/>
    <property type="match status" value="2"/>
</dbReference>
<evidence type="ECO:0008006" key="11">
    <source>
        <dbReference type="Google" id="ProtNLM"/>
    </source>
</evidence>
<dbReference type="Pfam" id="PF00479">
    <property type="entry name" value="G6PD_N"/>
    <property type="match status" value="1"/>
</dbReference>
<dbReference type="EMBL" id="OU466857">
    <property type="protein sequence ID" value="CAH2038482.1"/>
    <property type="molecule type" value="Genomic_DNA"/>
</dbReference>
<evidence type="ECO:0000313" key="9">
    <source>
        <dbReference type="EMBL" id="CAH2038482.1"/>
    </source>
</evidence>
<evidence type="ECO:0000259" key="7">
    <source>
        <dbReference type="Pfam" id="PF00724"/>
    </source>
</evidence>
<protein>
    <recommendedName>
        <fullName evidence="11">Glucose-6-phosphate 1-dehydrogenase</fullName>
    </recommendedName>
</protein>
<evidence type="ECO:0000256" key="5">
    <source>
        <dbReference type="ARBA" id="ARBA00023277"/>
    </source>
</evidence>
<dbReference type="Gene3D" id="3.40.50.720">
    <property type="entry name" value="NAD(P)-binding Rossmann-like Domain"/>
    <property type="match status" value="1"/>
</dbReference>
<dbReference type="InterPro" id="IPR022675">
    <property type="entry name" value="G6P_DH_C"/>
</dbReference>
<dbReference type="Pfam" id="PF02781">
    <property type="entry name" value="G6PD_C"/>
    <property type="match status" value="2"/>
</dbReference>
<dbReference type="SUPFAM" id="SSF51735">
    <property type="entry name" value="NAD(P)-binding Rossmann-fold domains"/>
    <property type="match status" value="1"/>
</dbReference>
<dbReference type="Gene3D" id="3.20.20.70">
    <property type="entry name" value="Aldolase class I"/>
    <property type="match status" value="2"/>
</dbReference>
<comment type="similarity">
    <text evidence="1">Belongs to the NADH:flavin oxidoreductase/NADH oxidase family.</text>
</comment>
<keyword evidence="4" id="KW-0521">NADP</keyword>
<feature type="domain" description="Glucose-6-phosphate dehydrogenase C-terminal" evidence="8">
    <location>
        <begin position="500"/>
        <end position="581"/>
    </location>
</feature>
<dbReference type="Gene3D" id="3.30.360.10">
    <property type="entry name" value="Dihydrodipicolinate Reductase, domain 2"/>
    <property type="match status" value="1"/>
</dbReference>
<name>A0AAU9RHT7_THLAR</name>
<gene>
    <name evidence="9" type="ORF">TAV2_LOCUS1599</name>
</gene>
<proteinExistence type="inferred from homology"/>
<dbReference type="GO" id="GO:0050661">
    <property type="term" value="F:NADP binding"/>
    <property type="evidence" value="ECO:0007669"/>
    <property type="project" value="InterPro"/>
</dbReference>
<feature type="domain" description="NADH:flavin oxidoreductase/NADH oxidase N-terminal" evidence="7">
    <location>
        <begin position="850"/>
        <end position="1060"/>
    </location>
</feature>
<dbReference type="Proteomes" id="UP000836841">
    <property type="component" value="Chromosome 1"/>
</dbReference>
<accession>A0AAU9RHT7</accession>
<reference evidence="9 10" key="1">
    <citation type="submission" date="2022-03" db="EMBL/GenBank/DDBJ databases">
        <authorList>
            <person name="Nunn A."/>
            <person name="Chopra R."/>
            <person name="Nunn A."/>
            <person name="Contreras Garrido A."/>
        </authorList>
    </citation>
    <scope>NUCLEOTIDE SEQUENCE [LARGE SCALE GENOMIC DNA]</scope>
</reference>
<evidence type="ECO:0000256" key="2">
    <source>
        <dbReference type="ARBA" id="ARBA00009975"/>
    </source>
</evidence>
<dbReference type="HAMAP" id="MF_00966">
    <property type="entry name" value="G6PD"/>
    <property type="match status" value="1"/>
</dbReference>
<organism evidence="9 10">
    <name type="scientific">Thlaspi arvense</name>
    <name type="common">Field penny-cress</name>
    <dbReference type="NCBI Taxonomy" id="13288"/>
    <lineage>
        <taxon>Eukaryota</taxon>
        <taxon>Viridiplantae</taxon>
        <taxon>Streptophyta</taxon>
        <taxon>Embryophyta</taxon>
        <taxon>Tracheophyta</taxon>
        <taxon>Spermatophyta</taxon>
        <taxon>Magnoliopsida</taxon>
        <taxon>eudicotyledons</taxon>
        <taxon>Gunneridae</taxon>
        <taxon>Pentapetalae</taxon>
        <taxon>rosids</taxon>
        <taxon>malvids</taxon>
        <taxon>Brassicales</taxon>
        <taxon>Brassicaceae</taxon>
        <taxon>Thlaspideae</taxon>
        <taxon>Thlaspi</taxon>
    </lineage>
</organism>
<evidence type="ECO:0000256" key="4">
    <source>
        <dbReference type="ARBA" id="ARBA00022857"/>
    </source>
</evidence>
<dbReference type="InterPro" id="IPR001155">
    <property type="entry name" value="OxRdtase_FMN_N"/>
</dbReference>
<sequence length="1142" mass="127975">MVDSMRTKLEFREGDLSRANLQVNISETFQVFLEKSLGVVLSDLLPRHRITSPNPSLVAEKGVNFREDKIEEVAWKVISPTGNTKRERNADADSVPEETLTLSCQSQPTTILFEYSPFLNNQPVPFGLSEPRRGTNLETRETENLYIPASMSLSNCLLPLSQSARAPSPSSSACSCHRAASFSNIPVLSRDYYSSFRNESLVLNGGGSNLCWRFCGLKLWILKSLNLRQGSHRKHQPLNELKTRSEHNFLSDERALPEVKCGAGFAEEAGAADLRHEENILGTDLVDGSYKVGELGSVPKQFLDGFSDVRRGASLCIAVVGATGELARGKIFPALFALYYSGYFPEAVGIFGFSRKNLTDEDLRSIIASNLTCRVDHQENCGDKMDAFLSRTYYINGGQNNKDGMSRLNERMKQIEGESKANRIFYLSVPQEALVDVACTIGDKAKAPRGWTRIIVEKPFGFNSHSSHQLTKSLLSKFEERQIYRIDHMLGRNLIENLTVLRFSNLVFEPLWNRTYIRNVQVIVSESVAQTEKYSDGYGIIRDIVHSHILQTIALLTMEPPISLDGEDIRNEKVSLRKQRRRLFSDMYNLFTLVLSNDMVTNLLLQVKVLRSIRKLDPGDAILGQYKSSPGEKNGVTLNGVDPTYCAAALYIDNARWDGVPFLIRVGTGLIKHRVEIRVQFRHVPGNIYRENIGISIDLGTNELILRDEPDEAILVKINNKVPGLGLQLDASELNLLYKDRQVLLFSSMYSTEVPDSYEHLIHDVIDGDNHLFMRSDEVAAAWNILSPVLQEIDKHHTAPELYEFGGRGPVGAYYLWAKHGYSSTTNLEFLKDRSMENGTFSSTKLTVPLLTPFSMRNFDLSHRIVMAPMARMRSYGTVPQPQAALYYSQRATPGGLLISEATGVCETAMEHQNMPGIWRKEQVEAWKPIVDAVHSNGGVFFCQLWHTGRVSHRDCQPNGEAPISSTDKPLAADEFTPPRRLRIDEIPAVVNDFRLAARNAIEAGFDGVEIHGAHGYLVDQFMKDTVNDRTDEYGGSMENRCRFALEVVEAVTNEIGSDRAFEGTFIVAGGYTREDGNKAVAEGRTDLVAYGRLFLANPDLPRRFQLEAPLNQYDRTSFYAENTSDPAVGYTDYPFLQTADQ</sequence>